<protein>
    <submittedName>
        <fullName evidence="3">Alpha-galactosidase</fullName>
        <ecNumber evidence="3">3.2.1.22</ecNumber>
    </submittedName>
</protein>
<dbReference type="CDD" id="cd14791">
    <property type="entry name" value="GH36"/>
    <property type="match status" value="1"/>
</dbReference>
<dbReference type="PRINTS" id="PR00743">
    <property type="entry name" value="GLHYDRLASE36"/>
</dbReference>
<keyword evidence="2 3" id="KW-0326">Glycosidase</keyword>
<accession>A0ABR6KPM2</accession>
<dbReference type="InterPro" id="IPR013785">
    <property type="entry name" value="Aldolase_TIM"/>
</dbReference>
<dbReference type="InterPro" id="IPR050985">
    <property type="entry name" value="Alpha-glycosidase_related"/>
</dbReference>
<proteinExistence type="predicted"/>
<gene>
    <name evidence="3" type="ORF">GGQ57_003215</name>
</gene>
<dbReference type="InterPro" id="IPR038417">
    <property type="entry name" value="Alpga-gal_N_sf"/>
</dbReference>
<dbReference type="Pfam" id="PF02065">
    <property type="entry name" value="Melibiase"/>
    <property type="match status" value="1"/>
</dbReference>
<evidence type="ECO:0000256" key="2">
    <source>
        <dbReference type="ARBA" id="ARBA00023295"/>
    </source>
</evidence>
<dbReference type="SUPFAM" id="SSF51445">
    <property type="entry name" value="(Trans)glycosidases"/>
    <property type="match status" value="1"/>
</dbReference>
<dbReference type="InterPro" id="IPR002252">
    <property type="entry name" value="Glyco_hydro_36"/>
</dbReference>
<dbReference type="InterPro" id="IPR017853">
    <property type="entry name" value="GH"/>
</dbReference>
<evidence type="ECO:0000313" key="4">
    <source>
        <dbReference type="Proteomes" id="UP000533637"/>
    </source>
</evidence>
<dbReference type="EC" id="3.2.1.22" evidence="3"/>
<dbReference type="PANTHER" id="PTHR43053:SF3">
    <property type="entry name" value="ALPHA-GALACTOSIDASE C-RELATED"/>
    <property type="match status" value="1"/>
</dbReference>
<evidence type="ECO:0000313" key="3">
    <source>
        <dbReference type="EMBL" id="MBB4623303.1"/>
    </source>
</evidence>
<evidence type="ECO:0000256" key="1">
    <source>
        <dbReference type="ARBA" id="ARBA00022801"/>
    </source>
</evidence>
<dbReference type="Gene3D" id="3.20.20.70">
    <property type="entry name" value="Aldolase class I"/>
    <property type="match status" value="1"/>
</dbReference>
<sequence length="670" mass="77324">MSKHLPGIEQWIEEHFAEGKIPPFSFVYDGQPSESFIEQWKYSAEKLTVDEPDVVEYIFTYINPTNGLSVICNVKGYSDYHGVEWVLNFTNKSPENSREITDVNVCDLSIQYPAEGAFHLHYSDGSHISKYDFHPRSIELVTGEMKRMSPEGGRSSQGDYLPFFNIESPASQGVVMSVGWTGTWQANISAKDKNTVAMAAGMKRMNLYLYPDESIRTPSVSLMFWESKDRMDGHNQFRRFILAHNSRKINGKLAEYPLSSGFNYRDPSPCGEYSCIASDYAIAMVKRYIQFGLKPEVFWLDAGWHTDASDFEHGKSWANTTGNWTIDTLRFPEGLRPVADVIHQVGTKFMVWFEPERVVRGTQWAVEYPEWMLEKTMQGDPNREDNTWLLFDLGNPEACEWLSKYIGDMLEKNGIDYYRQDCNIEPADYWEANDEPGRIGMKEIRYVEGLYRFWDYLLERFPNLLIDNCASGGRRIDWETTGRSAPLWRSDYYHYYDTDGLQNQTYGLEFFLPIHGTGSLNTDKYSFRSSMSSALIYNWKVTNTQASIPEMQQCLKEFHEIRPYYYEDYYPLTGTGDITPLNIWIAYQLHCPSDGSGIIVAFRRPECGENRINVNLRGVTPKKEYKITNMDTGKVLNMSGKELTDGLMLELENPRSSLLLKYEPVNTIKK</sequence>
<keyword evidence="4" id="KW-1185">Reference proteome</keyword>
<dbReference type="GO" id="GO:0004557">
    <property type="term" value="F:alpha-galactosidase activity"/>
    <property type="evidence" value="ECO:0007669"/>
    <property type="project" value="UniProtKB-EC"/>
</dbReference>
<keyword evidence="1 3" id="KW-0378">Hydrolase</keyword>
<organism evidence="3 4">
    <name type="scientific">Parabacteroides faecis</name>
    <dbReference type="NCBI Taxonomy" id="1217282"/>
    <lineage>
        <taxon>Bacteria</taxon>
        <taxon>Pseudomonadati</taxon>
        <taxon>Bacteroidota</taxon>
        <taxon>Bacteroidia</taxon>
        <taxon>Bacteroidales</taxon>
        <taxon>Tannerellaceae</taxon>
        <taxon>Parabacteroides</taxon>
    </lineage>
</organism>
<reference evidence="3 4" key="1">
    <citation type="submission" date="2020-08" db="EMBL/GenBank/DDBJ databases">
        <title>Genomic Encyclopedia of Type Strains, Phase IV (KMG-IV): sequencing the most valuable type-strain genomes for metagenomic binning, comparative biology and taxonomic classification.</title>
        <authorList>
            <person name="Goeker M."/>
        </authorList>
    </citation>
    <scope>NUCLEOTIDE SEQUENCE [LARGE SCALE GENOMIC DNA]</scope>
    <source>
        <strain evidence="3 4">DSM 102983</strain>
    </source>
</reference>
<name>A0ABR6KPM2_9BACT</name>
<comment type="caution">
    <text evidence="3">The sequence shown here is derived from an EMBL/GenBank/DDBJ whole genome shotgun (WGS) entry which is preliminary data.</text>
</comment>
<dbReference type="PANTHER" id="PTHR43053">
    <property type="entry name" value="GLYCOSIDASE FAMILY 31"/>
    <property type="match status" value="1"/>
</dbReference>
<dbReference type="Gene3D" id="2.70.98.60">
    <property type="entry name" value="alpha-galactosidase from lactobacil brevis"/>
    <property type="match status" value="1"/>
</dbReference>
<dbReference type="Proteomes" id="UP000533637">
    <property type="component" value="Unassembled WGS sequence"/>
</dbReference>
<dbReference type="EMBL" id="JACHOC010000006">
    <property type="protein sequence ID" value="MBB4623303.1"/>
    <property type="molecule type" value="Genomic_DNA"/>
</dbReference>